<evidence type="ECO:0000256" key="2">
    <source>
        <dbReference type="ARBA" id="ARBA00022701"/>
    </source>
</evidence>
<keyword evidence="4" id="KW-0342">GTP-binding</keyword>
<dbReference type="InterPro" id="IPR036525">
    <property type="entry name" value="Tubulin/FtsZ_GTPase_sf"/>
</dbReference>
<feature type="coiled-coil region" evidence="5">
    <location>
        <begin position="588"/>
        <end position="651"/>
    </location>
</feature>
<dbReference type="InterPro" id="IPR023123">
    <property type="entry name" value="Tubulin_C"/>
</dbReference>
<keyword evidence="3" id="KW-0547">Nucleotide-binding</keyword>
<keyword evidence="5" id="KW-0175">Coiled coil</keyword>
<dbReference type="EMBL" id="CP104013">
    <property type="protein sequence ID" value="UYP44420.1"/>
    <property type="molecule type" value="Genomic_DNA"/>
</dbReference>
<evidence type="ECO:0000256" key="5">
    <source>
        <dbReference type="SAM" id="Coils"/>
    </source>
</evidence>
<sequence length="658" mass="75972">MSIGADDKDDLLFIFIGQRGLQIGSIFFNLIKDDYKGKRYDILDFFSKVFFICETESQFREIGTMIEGYVPEENVLLMGELNTSGDLWSNIEENDDIFASRVFAPLMYAVDQLAKPNILLFYDLSNGKQAGICDYLLINFPLVKQQMPIYVIATTSIDEGAGALSIYWSILGLNSIIQGSTAKACILLDYEAIGNSIFLKRIKKMDDIDFESYNYVVAQLIYSITYYDREPYSNAVPFCQMIDKLVIFNDMKFIIPFMTMPRRELIEDETFSGYLNELVNDCNLFSMNYKRPIDENGVEQDYPKISLANAFIAFGEKQDTHYLNLIRNNLPPIMEYLPGTKTFYTYPRGDPFSVFLENNTVVRQYFQDLLEKFDILISHHSYLHVLEDLGITVDSFSDALDKLVSIVDAYQESEDLLYDDEEFDYEEEISKYDQPVDEEEELKRKYGDTTEGTLEGEISEKIKGISDANDPENNEFQGEEGSKPEISSPKTDASEDSINKTPKLDKTQIIRTKDDEINDIDKLSQNIDAKSISNLNEQAIKQNPRRSRPTRTLKLQKADPILVSREGGRIVKEEKPDKAEGSALGWLEMRANKEKEKVQQEKAEITRERERIELEKREFEEAQELIRLEEEKKTQEETEKTLKKKEELKELAKMFENL</sequence>
<dbReference type="InterPro" id="IPR008280">
    <property type="entry name" value="Tub_FtsZ_C"/>
</dbReference>
<dbReference type="Gene3D" id="3.40.50.1440">
    <property type="entry name" value="Tubulin/FtsZ, GTPase domain"/>
    <property type="match status" value="1"/>
</dbReference>
<evidence type="ECO:0000256" key="3">
    <source>
        <dbReference type="ARBA" id="ARBA00022741"/>
    </source>
</evidence>
<feature type="region of interest" description="Disordered" evidence="6">
    <location>
        <begin position="534"/>
        <end position="553"/>
    </location>
</feature>
<comment type="similarity">
    <text evidence="1">Belongs to the tubulin family.</text>
</comment>
<protein>
    <submittedName>
        <fullName evidence="7">Uncharacterized protein</fullName>
    </submittedName>
</protein>
<organism evidence="7 8">
    <name type="scientific">Candidatus Lokiarchaeum ossiferum</name>
    <dbReference type="NCBI Taxonomy" id="2951803"/>
    <lineage>
        <taxon>Archaea</taxon>
        <taxon>Promethearchaeati</taxon>
        <taxon>Promethearchaeota</taxon>
        <taxon>Promethearchaeia</taxon>
        <taxon>Promethearchaeales</taxon>
        <taxon>Promethearchaeaceae</taxon>
        <taxon>Candidatus Lokiarchaeum</taxon>
    </lineage>
</organism>
<feature type="region of interest" description="Disordered" evidence="6">
    <location>
        <begin position="434"/>
        <end position="510"/>
    </location>
</feature>
<dbReference type="Proteomes" id="UP001208689">
    <property type="component" value="Chromosome"/>
</dbReference>
<dbReference type="SUPFAM" id="SSF55307">
    <property type="entry name" value="Tubulin C-terminal domain-like"/>
    <property type="match status" value="1"/>
</dbReference>
<dbReference type="SUPFAM" id="SSF52490">
    <property type="entry name" value="Tubulin nucleotide-binding domain-like"/>
    <property type="match status" value="1"/>
</dbReference>
<evidence type="ECO:0000313" key="8">
    <source>
        <dbReference type="Proteomes" id="UP001208689"/>
    </source>
</evidence>
<evidence type="ECO:0000256" key="6">
    <source>
        <dbReference type="SAM" id="MobiDB-lite"/>
    </source>
</evidence>
<dbReference type="Gene3D" id="1.10.287.600">
    <property type="entry name" value="Helix hairpin bin"/>
    <property type="match status" value="1"/>
</dbReference>
<name>A0ABY6HM10_9ARCH</name>
<evidence type="ECO:0000313" key="7">
    <source>
        <dbReference type="EMBL" id="UYP44420.1"/>
    </source>
</evidence>
<evidence type="ECO:0000256" key="1">
    <source>
        <dbReference type="ARBA" id="ARBA00009636"/>
    </source>
</evidence>
<proteinExistence type="inferred from homology"/>
<reference evidence="7" key="1">
    <citation type="submission" date="2022-09" db="EMBL/GenBank/DDBJ databases">
        <title>Actin cytoskeleton and complex cell architecture in an #Asgard archaeon.</title>
        <authorList>
            <person name="Ponce Toledo R.I."/>
            <person name="Schleper C."/>
            <person name="Rodrigues Oliveira T."/>
            <person name="Wollweber F."/>
            <person name="Xu J."/>
            <person name="Rittmann S."/>
            <person name="Klingl A."/>
            <person name="Pilhofer M."/>
        </authorList>
    </citation>
    <scope>NUCLEOTIDE SEQUENCE</scope>
    <source>
        <strain evidence="7">B-35</strain>
    </source>
</reference>
<evidence type="ECO:0000256" key="4">
    <source>
        <dbReference type="ARBA" id="ARBA00023134"/>
    </source>
</evidence>
<keyword evidence="8" id="KW-1185">Reference proteome</keyword>
<keyword evidence="2" id="KW-0493">Microtubule</keyword>
<gene>
    <name evidence="7" type="ORF">NEF87_000705</name>
</gene>
<accession>A0ABY6HM10</accession>